<feature type="compositionally biased region" description="Polar residues" evidence="1">
    <location>
        <begin position="45"/>
        <end position="54"/>
    </location>
</feature>
<name>A0A498N9J4_LABRO</name>
<organism evidence="2 3">
    <name type="scientific">Labeo rohita</name>
    <name type="common">Indian major carp</name>
    <name type="synonym">Cyprinus rohita</name>
    <dbReference type="NCBI Taxonomy" id="84645"/>
    <lineage>
        <taxon>Eukaryota</taxon>
        <taxon>Metazoa</taxon>
        <taxon>Chordata</taxon>
        <taxon>Craniata</taxon>
        <taxon>Vertebrata</taxon>
        <taxon>Euteleostomi</taxon>
        <taxon>Actinopterygii</taxon>
        <taxon>Neopterygii</taxon>
        <taxon>Teleostei</taxon>
        <taxon>Ostariophysi</taxon>
        <taxon>Cypriniformes</taxon>
        <taxon>Cyprinidae</taxon>
        <taxon>Labeoninae</taxon>
        <taxon>Labeonini</taxon>
        <taxon>Labeo</taxon>
    </lineage>
</organism>
<protein>
    <submittedName>
        <fullName evidence="2">Uncharacterized protein</fullName>
    </submittedName>
</protein>
<gene>
    <name evidence="2" type="ORF">ROHU_018702</name>
</gene>
<proteinExistence type="predicted"/>
<dbReference type="Proteomes" id="UP000290572">
    <property type="component" value="Unassembled WGS sequence"/>
</dbReference>
<keyword evidence="3" id="KW-1185">Reference proteome</keyword>
<comment type="caution">
    <text evidence="2">The sequence shown here is derived from an EMBL/GenBank/DDBJ whole genome shotgun (WGS) entry which is preliminary data.</text>
</comment>
<dbReference type="AlphaFoldDB" id="A0A498N9J4"/>
<sequence length="155" mass="17196">MRYCPSPHHSLINGWTQLHFGTAVPLDQEKSWLFLEFRKAAASDKSGNFPSNNDISRKRSRSARTPSPAWHTKGPGMSCKGLNWNQAFQWEADEAPCPLRSGHLGTGCGNQSQPSLAGARRNPLKLFDMLIRTEREKVQPHVLVVTWACGGLSVS</sequence>
<accession>A0A498N9J4</accession>
<reference evidence="2 3" key="1">
    <citation type="submission" date="2018-03" db="EMBL/GenBank/DDBJ databases">
        <title>Draft genome sequence of Rohu Carp (Labeo rohita).</title>
        <authorList>
            <person name="Das P."/>
            <person name="Kushwaha B."/>
            <person name="Joshi C.G."/>
            <person name="Kumar D."/>
            <person name="Nagpure N.S."/>
            <person name="Sahoo L."/>
            <person name="Das S.P."/>
            <person name="Bit A."/>
            <person name="Patnaik S."/>
            <person name="Meher P.K."/>
            <person name="Jayasankar P."/>
            <person name="Koringa P.G."/>
            <person name="Patel N.V."/>
            <person name="Hinsu A.T."/>
            <person name="Kumar R."/>
            <person name="Pandey M."/>
            <person name="Agarwal S."/>
            <person name="Srivastava S."/>
            <person name="Singh M."/>
            <person name="Iquebal M.A."/>
            <person name="Jaiswal S."/>
            <person name="Angadi U.B."/>
            <person name="Kumar N."/>
            <person name="Raza M."/>
            <person name="Shah T.M."/>
            <person name="Rai A."/>
            <person name="Jena J.K."/>
        </authorList>
    </citation>
    <scope>NUCLEOTIDE SEQUENCE [LARGE SCALE GENOMIC DNA]</scope>
    <source>
        <strain evidence="2">DASCIFA01</strain>
        <tissue evidence="2">Testis</tissue>
    </source>
</reference>
<evidence type="ECO:0000256" key="1">
    <source>
        <dbReference type="SAM" id="MobiDB-lite"/>
    </source>
</evidence>
<evidence type="ECO:0000313" key="2">
    <source>
        <dbReference type="EMBL" id="RXN28973.1"/>
    </source>
</evidence>
<dbReference type="EMBL" id="QBIY01011822">
    <property type="protein sequence ID" value="RXN28973.1"/>
    <property type="molecule type" value="Genomic_DNA"/>
</dbReference>
<feature type="region of interest" description="Disordered" evidence="1">
    <location>
        <begin position="43"/>
        <end position="76"/>
    </location>
</feature>
<evidence type="ECO:0000313" key="3">
    <source>
        <dbReference type="Proteomes" id="UP000290572"/>
    </source>
</evidence>